<proteinExistence type="predicted"/>
<keyword evidence="2" id="KW-1185">Reference proteome</keyword>
<protein>
    <submittedName>
        <fullName evidence="1">Uncharacterized protein</fullName>
    </submittedName>
</protein>
<comment type="caution">
    <text evidence="1">The sequence shown here is derived from an EMBL/GenBank/DDBJ whole genome shotgun (WGS) entry which is preliminary data.</text>
</comment>
<dbReference type="Proteomes" id="UP001219525">
    <property type="component" value="Unassembled WGS sequence"/>
</dbReference>
<organism evidence="1 2">
    <name type="scientific">Mycena pura</name>
    <dbReference type="NCBI Taxonomy" id="153505"/>
    <lineage>
        <taxon>Eukaryota</taxon>
        <taxon>Fungi</taxon>
        <taxon>Dikarya</taxon>
        <taxon>Basidiomycota</taxon>
        <taxon>Agaricomycotina</taxon>
        <taxon>Agaricomycetes</taxon>
        <taxon>Agaricomycetidae</taxon>
        <taxon>Agaricales</taxon>
        <taxon>Marasmiineae</taxon>
        <taxon>Mycenaceae</taxon>
        <taxon>Mycena</taxon>
    </lineage>
</organism>
<dbReference type="EMBL" id="JARJCW010000006">
    <property type="protein sequence ID" value="KAJ7223370.1"/>
    <property type="molecule type" value="Genomic_DNA"/>
</dbReference>
<accession>A0AAD7E1A7</accession>
<sequence length="342" mass="36748">MLQNDGTSTFEDLIACFDTYTVFQGYYSDETYAAAQPTPEQLHGWEDLVSSLLSVDRNCTSVVVPESIAQIHEVSLFNDSMGPQYCIASEIYSVNGVYAKGWGFLAVPAAQEAIKRNLHFAAPHPAYDLFTPEQAGALFKSTGARSLLIAGRHRMASPAPSDCVVPTSNTTIYYKTDPAHNVAEPFFSASETIREWQRAHGGCPAPSCAFVQMHGKKSTTCPTDTLFLSSGLGRGASSVAWYTGPADRPIKRLTAELASKFPTWKVSLPSDSDCRLTATENVFGRLVNGIAAQSVCTTFASADSATGEFVHIEQAAVARGEEAYHGWTAALLAAFSPAAAYT</sequence>
<evidence type="ECO:0000313" key="1">
    <source>
        <dbReference type="EMBL" id="KAJ7223370.1"/>
    </source>
</evidence>
<name>A0AAD7E1A7_9AGAR</name>
<evidence type="ECO:0000313" key="2">
    <source>
        <dbReference type="Proteomes" id="UP001219525"/>
    </source>
</evidence>
<dbReference type="AlphaFoldDB" id="A0AAD7E1A7"/>
<reference evidence="1" key="1">
    <citation type="submission" date="2023-03" db="EMBL/GenBank/DDBJ databases">
        <title>Massive genome expansion in bonnet fungi (Mycena s.s.) driven by repeated elements and novel gene families across ecological guilds.</title>
        <authorList>
            <consortium name="Lawrence Berkeley National Laboratory"/>
            <person name="Harder C.B."/>
            <person name="Miyauchi S."/>
            <person name="Viragh M."/>
            <person name="Kuo A."/>
            <person name="Thoen E."/>
            <person name="Andreopoulos B."/>
            <person name="Lu D."/>
            <person name="Skrede I."/>
            <person name="Drula E."/>
            <person name="Henrissat B."/>
            <person name="Morin E."/>
            <person name="Kohler A."/>
            <person name="Barry K."/>
            <person name="LaButti K."/>
            <person name="Morin E."/>
            <person name="Salamov A."/>
            <person name="Lipzen A."/>
            <person name="Mereny Z."/>
            <person name="Hegedus B."/>
            <person name="Baldrian P."/>
            <person name="Stursova M."/>
            <person name="Weitz H."/>
            <person name="Taylor A."/>
            <person name="Grigoriev I.V."/>
            <person name="Nagy L.G."/>
            <person name="Martin F."/>
            <person name="Kauserud H."/>
        </authorList>
    </citation>
    <scope>NUCLEOTIDE SEQUENCE</scope>
    <source>
        <strain evidence="1">9144</strain>
    </source>
</reference>
<gene>
    <name evidence="1" type="ORF">GGX14DRAFT_351733</name>
</gene>